<reference evidence="4" key="1">
    <citation type="journal article" date="2013" name="Nature">
        <title>The genomes of four tapeworm species reveal adaptations to parasitism.</title>
        <authorList>
            <person name="Tsai I.J."/>
            <person name="Zarowiecki M."/>
            <person name="Holroyd N."/>
            <person name="Garciarrubio A."/>
            <person name="Sanchez-Flores A."/>
            <person name="Brooks K.L."/>
            <person name="Tracey A."/>
            <person name="Bobes R.J."/>
            <person name="Fragoso G."/>
            <person name="Sciutto E."/>
            <person name="Aslett M."/>
            <person name="Beasley H."/>
            <person name="Bennett H.M."/>
            <person name="Cai J."/>
            <person name="Camicia F."/>
            <person name="Clark R."/>
            <person name="Cucher M."/>
            <person name="De Silva N."/>
            <person name="Day T.A."/>
            <person name="Deplazes P."/>
            <person name="Estrada K."/>
            <person name="Fernandez C."/>
            <person name="Holland P.W."/>
            <person name="Hou J."/>
            <person name="Hu S."/>
            <person name="Huckvale T."/>
            <person name="Hung S.S."/>
            <person name="Kamenetzky L."/>
            <person name="Keane J.A."/>
            <person name="Kiss F."/>
            <person name="Koziol U."/>
            <person name="Lambert O."/>
            <person name="Liu K."/>
            <person name="Luo X."/>
            <person name="Luo Y."/>
            <person name="Macchiaroli N."/>
            <person name="Nichol S."/>
            <person name="Paps J."/>
            <person name="Parkinson J."/>
            <person name="Pouchkina-Stantcheva N."/>
            <person name="Riddiford N."/>
            <person name="Rosenzvit M."/>
            <person name="Salinas G."/>
            <person name="Wasmuth J.D."/>
            <person name="Zamanian M."/>
            <person name="Zheng Y."/>
            <person name="Cai X."/>
            <person name="Soberon X."/>
            <person name="Olson P.D."/>
            <person name="Laclette J.P."/>
            <person name="Brehm K."/>
            <person name="Berriman M."/>
            <person name="Garciarrubio A."/>
            <person name="Bobes R.J."/>
            <person name="Fragoso G."/>
            <person name="Sanchez-Flores A."/>
            <person name="Estrada K."/>
            <person name="Cevallos M.A."/>
            <person name="Morett E."/>
            <person name="Gonzalez V."/>
            <person name="Portillo T."/>
            <person name="Ochoa-Leyva A."/>
            <person name="Jose M.V."/>
            <person name="Sciutto E."/>
            <person name="Landa A."/>
            <person name="Jimenez L."/>
            <person name="Valdes V."/>
            <person name="Carrero J.C."/>
            <person name="Larralde C."/>
            <person name="Morales-Montor J."/>
            <person name="Limon-Lason J."/>
            <person name="Soberon X."/>
            <person name="Laclette J.P."/>
        </authorList>
    </citation>
    <scope>NUCLEOTIDE SEQUENCE [LARGE SCALE GENOMIC DNA]</scope>
</reference>
<dbReference type="GO" id="GO:0008270">
    <property type="term" value="F:zinc ion binding"/>
    <property type="evidence" value="ECO:0007669"/>
    <property type="project" value="UniProtKB-KW"/>
</dbReference>
<dbReference type="OMA" id="HTMEEEM"/>
<feature type="domain" description="C3H1-type" evidence="3">
    <location>
        <begin position="3"/>
        <end position="39"/>
    </location>
</feature>
<feature type="region of interest" description="Disordered" evidence="2">
    <location>
        <begin position="524"/>
        <end position="545"/>
    </location>
</feature>
<dbReference type="Proteomes" id="UP000017246">
    <property type="component" value="Unassembled WGS sequence"/>
</dbReference>
<feature type="compositionally biased region" description="Polar residues" evidence="2">
    <location>
        <begin position="91"/>
        <end position="100"/>
    </location>
</feature>
<evidence type="ECO:0000313" key="4">
    <source>
        <dbReference type="EMBL" id="CDS36639.1"/>
    </source>
</evidence>
<keyword evidence="1" id="KW-0862">Zinc</keyword>
<dbReference type="EMBL" id="LN902847">
    <property type="protein sequence ID" value="CDS36639.1"/>
    <property type="molecule type" value="Genomic_DNA"/>
</dbReference>
<dbReference type="PROSITE" id="PS50103">
    <property type="entry name" value="ZF_C3H1"/>
    <property type="match status" value="1"/>
</dbReference>
<dbReference type="AlphaFoldDB" id="A0A068Y2J6"/>
<name>A0A068Y2J6_ECHMU</name>
<keyword evidence="1" id="KW-0863">Zinc-finger</keyword>
<protein>
    <submittedName>
        <fullName evidence="4">Zinc finger CCCH domain containing protein 31</fullName>
    </submittedName>
</protein>
<keyword evidence="5" id="KW-1185">Reference proteome</keyword>
<gene>
    <name evidence="4" type="ORF">EmuJ_000377700</name>
</gene>
<evidence type="ECO:0000259" key="3">
    <source>
        <dbReference type="PROSITE" id="PS50103"/>
    </source>
</evidence>
<keyword evidence="1" id="KW-0479">Metal-binding</keyword>
<feature type="region of interest" description="Disordered" evidence="2">
    <location>
        <begin position="376"/>
        <end position="497"/>
    </location>
</feature>
<evidence type="ECO:0000256" key="1">
    <source>
        <dbReference type="PROSITE-ProRule" id="PRU00723"/>
    </source>
</evidence>
<organism evidence="4 5">
    <name type="scientific">Echinococcus multilocularis</name>
    <name type="common">Fox tapeworm</name>
    <dbReference type="NCBI Taxonomy" id="6211"/>
    <lineage>
        <taxon>Eukaryota</taxon>
        <taxon>Metazoa</taxon>
        <taxon>Spiralia</taxon>
        <taxon>Lophotrochozoa</taxon>
        <taxon>Platyhelminthes</taxon>
        <taxon>Cestoda</taxon>
        <taxon>Eucestoda</taxon>
        <taxon>Cyclophyllidea</taxon>
        <taxon>Taeniidae</taxon>
        <taxon>Echinococcus</taxon>
    </lineage>
</organism>
<feature type="zinc finger region" description="C3H1-type" evidence="1">
    <location>
        <begin position="3"/>
        <end position="39"/>
    </location>
</feature>
<feature type="compositionally biased region" description="Acidic residues" evidence="2">
    <location>
        <begin position="414"/>
        <end position="439"/>
    </location>
</feature>
<reference evidence="4" key="2">
    <citation type="submission" date="2015-11" db="EMBL/GenBank/DDBJ databases">
        <authorList>
            <person name="Zhang Y."/>
            <person name="Guo Z."/>
        </authorList>
    </citation>
    <scope>NUCLEOTIDE SEQUENCE</scope>
</reference>
<feature type="region of interest" description="Disordered" evidence="2">
    <location>
        <begin position="86"/>
        <end position="130"/>
    </location>
</feature>
<sequence>MGDPDKKICRYFNAVGGCWDKSSTGCRFGENCHFSHDCASLKVVEQPICKVPLPNEQVLKDNQESGNTSGRNNNNMAISSRLIITEPPKTADSSKSSGDTSAEVVANSEEKVNNNTVTSTEEAVADLRPDDKDLMPKLMELSEFPSDANFQQEQLTLDSQIMCGTCKQILERRGNESYCNLLKDHYLECFLDKEGDHVKCVKLKAALEPGQMYWCKSCILIFEKPWSLFQHMADKAKGAKVQRWEKKVHLDWIDSVAGLMAGHDLGLFSLMKLRTDLRNLLADQHTMEEEMEAAAVAAAAMVQWLAPISSPWRLHQREMMRKIENLHRQMLRRAGGAAAIARAAFAGGSSCFPFLPPSPSNVCGRFGTRTFRGAIQQQHQQQPFLDTAGDHPTPTPPRLVFRDVDENGQPADEAVAEESPQEEVENADASVVEESENNEEVVAKSELHVAGASGDHPSVRPPYRAKNQQTQDNAESETPSISTNKQVNSNNTNSAAVLPCPRGDIDINGRGSFSRFGRATGRSFRGGISSANRNKPLNSAHRHFDRPGLRSVSQSLRQITSPTRLDLNCGFTDDEVEELLCQGIKPWDSEASAALAVLHVSSSLLYLQCSFISPQIFHLSCRSTFKNELHEKWYARTLLTCTQATKLILKVVLKKYTSHLSKWSASTINCKRGFASPEEKGPQCLVSRSPGACVYTRASHTHNLCGFSFLTLMITKCVVILTFDAEYIVNTMPPSPHFRLLSNHAVHIAKVKLFLLK</sequence>
<evidence type="ECO:0000313" key="5">
    <source>
        <dbReference type="Proteomes" id="UP000017246"/>
    </source>
</evidence>
<proteinExistence type="predicted"/>
<feature type="compositionally biased region" description="Polar residues" evidence="2">
    <location>
        <begin position="466"/>
        <end position="495"/>
    </location>
</feature>
<accession>A0A068Y2J6</accession>
<evidence type="ECO:0000256" key="2">
    <source>
        <dbReference type="SAM" id="MobiDB-lite"/>
    </source>
</evidence>
<dbReference type="OrthoDB" id="410307at2759"/>
<dbReference type="InterPro" id="IPR000571">
    <property type="entry name" value="Znf_CCCH"/>
</dbReference>